<feature type="transmembrane region" description="Helical" evidence="7">
    <location>
        <begin position="18"/>
        <end position="37"/>
    </location>
</feature>
<keyword evidence="6 7" id="KW-0472">Membrane</keyword>
<dbReference type="AlphaFoldDB" id="A0A1G8VYC9"/>
<gene>
    <name evidence="9" type="ORF">SAMN04488540_11231</name>
</gene>
<dbReference type="PANTHER" id="PTHR30462">
    <property type="entry name" value="INTERMEMBRANE TRANSPORT PROTEIN PQIB-RELATED"/>
    <property type="match status" value="1"/>
</dbReference>
<protein>
    <submittedName>
        <fullName evidence="9">Paraquat-inducible protein B</fullName>
    </submittedName>
</protein>
<evidence type="ECO:0000256" key="6">
    <source>
        <dbReference type="ARBA" id="ARBA00023136"/>
    </source>
</evidence>
<dbReference type="InterPro" id="IPR003399">
    <property type="entry name" value="Mce/MlaD"/>
</dbReference>
<name>A0A1G8VYC9_9GAMM</name>
<feature type="domain" description="Mce/MlaD" evidence="8">
    <location>
        <begin position="506"/>
        <end position="560"/>
    </location>
</feature>
<comment type="subcellular location">
    <subcellularLocation>
        <location evidence="1">Cell inner membrane</location>
    </subcellularLocation>
</comment>
<keyword evidence="4 7" id="KW-0812">Transmembrane</keyword>
<accession>A0A1G8VYC9</accession>
<keyword evidence="10" id="KW-1185">Reference proteome</keyword>
<dbReference type="InterPro" id="IPR051800">
    <property type="entry name" value="PqiA-PqiB_transport"/>
</dbReference>
<keyword evidence="2" id="KW-1003">Cell membrane</keyword>
<evidence type="ECO:0000256" key="1">
    <source>
        <dbReference type="ARBA" id="ARBA00004533"/>
    </source>
</evidence>
<feature type="domain" description="Mce/MlaD" evidence="8">
    <location>
        <begin position="276"/>
        <end position="360"/>
    </location>
</feature>
<dbReference type="Proteomes" id="UP000199527">
    <property type="component" value="Unassembled WGS sequence"/>
</dbReference>
<feature type="domain" description="Mce/MlaD" evidence="8">
    <location>
        <begin position="155"/>
        <end position="226"/>
    </location>
</feature>
<dbReference type="RefSeq" id="WP_090366216.1">
    <property type="nucleotide sequence ID" value="NZ_FNEM01000012.1"/>
</dbReference>
<proteinExistence type="predicted"/>
<evidence type="ECO:0000313" key="9">
    <source>
        <dbReference type="EMBL" id="SDJ70999.1"/>
    </source>
</evidence>
<dbReference type="PANTHER" id="PTHR30462:SF0">
    <property type="entry name" value="INTERMEMBRANE TRANSPORT PROTEIN YEBT"/>
    <property type="match status" value="1"/>
</dbReference>
<evidence type="ECO:0000256" key="7">
    <source>
        <dbReference type="SAM" id="Phobius"/>
    </source>
</evidence>
<feature type="domain" description="Mce/MlaD" evidence="8">
    <location>
        <begin position="619"/>
        <end position="674"/>
    </location>
</feature>
<evidence type="ECO:0000256" key="3">
    <source>
        <dbReference type="ARBA" id="ARBA00022519"/>
    </source>
</evidence>
<keyword evidence="3" id="KW-0997">Cell inner membrane</keyword>
<keyword evidence="5 7" id="KW-1133">Transmembrane helix</keyword>
<evidence type="ECO:0000256" key="5">
    <source>
        <dbReference type="ARBA" id="ARBA00022989"/>
    </source>
</evidence>
<evidence type="ECO:0000313" key="10">
    <source>
        <dbReference type="Proteomes" id="UP000199527"/>
    </source>
</evidence>
<evidence type="ECO:0000256" key="2">
    <source>
        <dbReference type="ARBA" id="ARBA00022475"/>
    </source>
</evidence>
<evidence type="ECO:0000256" key="4">
    <source>
        <dbReference type="ARBA" id="ARBA00022692"/>
    </source>
</evidence>
<dbReference type="Pfam" id="PF02470">
    <property type="entry name" value="MlaD"/>
    <property type="match status" value="7"/>
</dbReference>
<organism evidence="9 10">
    <name type="scientific">Ferrimonas sediminum</name>
    <dbReference type="NCBI Taxonomy" id="718193"/>
    <lineage>
        <taxon>Bacteria</taxon>
        <taxon>Pseudomonadati</taxon>
        <taxon>Pseudomonadota</taxon>
        <taxon>Gammaproteobacteria</taxon>
        <taxon>Alteromonadales</taxon>
        <taxon>Ferrimonadaceae</taxon>
        <taxon>Ferrimonas</taxon>
    </lineage>
</organism>
<reference evidence="10" key="1">
    <citation type="submission" date="2016-10" db="EMBL/GenBank/DDBJ databases">
        <authorList>
            <person name="Varghese N."/>
            <person name="Submissions S."/>
        </authorList>
    </citation>
    <scope>NUCLEOTIDE SEQUENCE [LARGE SCALE GENOMIC DNA]</scope>
    <source>
        <strain evidence="10">DSM 23317</strain>
    </source>
</reference>
<sequence>MNNNQSPRVRRKKLLSPIWILPILAVILGAWLLFTYIKEQGTEIRIQFPDANGIEARKTLVKYQGLVVGMVREVDLSGDRSSVNVLIKMDHTVDDLLRHDTRFWLVSPKASITGVEGLDALFSGNYIAMKPGEGKRRLRFNADTMAPASVDDATIIHLEADKGGSLDAGSSVYYQQMKVGDILQSVLDPETKKVQVTAQIDRSYAPLVKENSHFWNVSGLKANASLSGVKVELESLASLLTGGIAFDSPEVGEPAASGARFKLYPDRKAATQDHFISFNADSAEGLKPGSKIRLRGVDIGELTDISAGEYGVRLNAAIRDSYRHLLVSGSEFWQVKGQLSLTGAKHIGNLLLGDFISVEPGSGEPQYRFELASVAPDSSRDGIALTLYREDAAGLNVGSPVRFKQLPVGEVTGVDLESEGSIGIKVWINAPYHQLVGEDSHFWLAQGLDISADLKALSVSSAPFSQLLNGGISFSRAAAADATPVPRYPLLDDFEQSQAPKPFWVRLNSDKADGLAIGAPVYYRQMEVGNVRDLQLKGDQFEIKLALEGRYQHLISDKTRFWKYSGVRISGSLTQFEIDTAAAMALLRGGIAFDNLAGAGTGERDKWLYLNRNDALSPKVRATVYLDADADIQQGAPVKYHQQQLGLVERLQLTPDLKRLKATLTLDPQWQQRFLVEGARFYVAEAQLGLTGTKNVANLVLGNHLSALPGIEDGPRQREFQALAEPPAPDEHEQSLRLVLTQSQLGSVKIGSPVLYRQITVGEVVRHGLAKDASRVEITIELKPRYRHLVNTSSRFWNASGLSVKVGLFSGAEIHTESLDTLLMGGIAFATESSTTDDNKVKPLTRFALYEQAEKQWLRWRPSF</sequence>
<feature type="domain" description="Mce/MlaD" evidence="8">
    <location>
        <begin position="382"/>
        <end position="442"/>
    </location>
</feature>
<dbReference type="OrthoDB" id="9806984at2"/>
<evidence type="ECO:0000259" key="8">
    <source>
        <dbReference type="Pfam" id="PF02470"/>
    </source>
</evidence>
<feature type="domain" description="Mce/MlaD" evidence="8">
    <location>
        <begin position="737"/>
        <end position="800"/>
    </location>
</feature>
<dbReference type="GO" id="GO:0005886">
    <property type="term" value="C:plasma membrane"/>
    <property type="evidence" value="ECO:0007669"/>
    <property type="project" value="UniProtKB-SubCell"/>
</dbReference>
<dbReference type="EMBL" id="FNEM01000012">
    <property type="protein sequence ID" value="SDJ70999.1"/>
    <property type="molecule type" value="Genomic_DNA"/>
</dbReference>
<feature type="domain" description="Mce/MlaD" evidence="8">
    <location>
        <begin position="41"/>
        <end position="132"/>
    </location>
</feature>